<dbReference type="PROSITE" id="PS00463">
    <property type="entry name" value="ZN2_CY6_FUNGAL_1"/>
    <property type="match status" value="1"/>
</dbReference>
<dbReference type="EMBL" id="MCFC01000097">
    <property type="protein sequence ID" value="ORY22183.1"/>
    <property type="molecule type" value="Genomic_DNA"/>
</dbReference>
<dbReference type="InterPro" id="IPR036864">
    <property type="entry name" value="Zn2-C6_fun-type_DNA-bd_sf"/>
</dbReference>
<dbReference type="Gene3D" id="4.10.240.10">
    <property type="entry name" value="Zn(2)-C6 fungal-type DNA-binding domain"/>
    <property type="match status" value="1"/>
</dbReference>
<proteinExistence type="predicted"/>
<reference evidence="3 4" key="1">
    <citation type="submission" date="2016-07" db="EMBL/GenBank/DDBJ databases">
        <title>Pervasive Adenine N6-methylation of Active Genes in Fungi.</title>
        <authorList>
            <consortium name="DOE Joint Genome Institute"/>
            <person name="Mondo S.J."/>
            <person name="Dannebaum R.O."/>
            <person name="Kuo R.C."/>
            <person name="Labutti K."/>
            <person name="Haridas S."/>
            <person name="Kuo A."/>
            <person name="Salamov A."/>
            <person name="Ahrendt S.R."/>
            <person name="Lipzen A."/>
            <person name="Sullivan W."/>
            <person name="Andreopoulos W.B."/>
            <person name="Clum A."/>
            <person name="Lindquist E."/>
            <person name="Daum C."/>
            <person name="Ramamoorthy G.K."/>
            <person name="Gryganskyi A."/>
            <person name="Culley D."/>
            <person name="Magnuson J.K."/>
            <person name="James T.Y."/>
            <person name="O'Malley M.A."/>
            <person name="Stajich J.E."/>
            <person name="Spatafora J.W."/>
            <person name="Visel A."/>
            <person name="Grigoriev I.V."/>
        </authorList>
    </citation>
    <scope>NUCLEOTIDE SEQUENCE [LARGE SCALE GENOMIC DNA]</scope>
    <source>
        <strain evidence="3 4">68-887.2</strain>
    </source>
</reference>
<accession>A0A1Y2AHV4</accession>
<dbReference type="OrthoDB" id="4222821at2759"/>
<comment type="caution">
    <text evidence="3">The sequence shown here is derived from an EMBL/GenBank/DDBJ whole genome shotgun (WGS) entry which is preliminary data.</text>
</comment>
<feature type="region of interest" description="Disordered" evidence="1">
    <location>
        <begin position="72"/>
        <end position="130"/>
    </location>
</feature>
<dbReference type="InterPro" id="IPR001138">
    <property type="entry name" value="Zn2Cys6_DnaBD"/>
</dbReference>
<dbReference type="SUPFAM" id="SSF57701">
    <property type="entry name" value="Zn2/Cys6 DNA-binding domain"/>
    <property type="match status" value="1"/>
</dbReference>
<feature type="compositionally biased region" description="Polar residues" evidence="1">
    <location>
        <begin position="93"/>
        <end position="120"/>
    </location>
</feature>
<sequence>MLSRSTMPTGTLVGGAGEGDESSRTDEGMSHSRTKLACKTCRANKVRCVRPREPHASCARCSRYGLLCVDPLSKAKGRPPNSPGLPLSPHPNPESTSGQGSSNFFRAQNLPLNSLPQRPASSLPMASSRR</sequence>
<dbReference type="PROSITE" id="PS50048">
    <property type="entry name" value="ZN2_CY6_FUNGAL_2"/>
    <property type="match status" value="1"/>
</dbReference>
<feature type="region of interest" description="Disordered" evidence="1">
    <location>
        <begin position="1"/>
        <end position="36"/>
    </location>
</feature>
<evidence type="ECO:0000259" key="2">
    <source>
        <dbReference type="PROSITE" id="PS50048"/>
    </source>
</evidence>
<feature type="compositionally biased region" description="Basic and acidic residues" evidence="1">
    <location>
        <begin position="21"/>
        <end position="30"/>
    </location>
</feature>
<evidence type="ECO:0000256" key="1">
    <source>
        <dbReference type="SAM" id="MobiDB-lite"/>
    </source>
</evidence>
<dbReference type="GO" id="GO:0000981">
    <property type="term" value="F:DNA-binding transcription factor activity, RNA polymerase II-specific"/>
    <property type="evidence" value="ECO:0007669"/>
    <property type="project" value="InterPro"/>
</dbReference>
<dbReference type="AlphaFoldDB" id="A0A1Y2AHV4"/>
<protein>
    <recommendedName>
        <fullName evidence="2">Zn(2)-C6 fungal-type domain-containing protein</fullName>
    </recommendedName>
</protein>
<gene>
    <name evidence="3" type="ORF">BCR39DRAFT_390569</name>
</gene>
<name>A0A1Y2AHV4_9TREE</name>
<dbReference type="CDD" id="cd00067">
    <property type="entry name" value="GAL4"/>
    <property type="match status" value="1"/>
</dbReference>
<evidence type="ECO:0000313" key="4">
    <source>
        <dbReference type="Proteomes" id="UP000193986"/>
    </source>
</evidence>
<organism evidence="3 4">
    <name type="scientific">Naematelia encephala</name>
    <dbReference type="NCBI Taxonomy" id="71784"/>
    <lineage>
        <taxon>Eukaryota</taxon>
        <taxon>Fungi</taxon>
        <taxon>Dikarya</taxon>
        <taxon>Basidiomycota</taxon>
        <taxon>Agaricomycotina</taxon>
        <taxon>Tremellomycetes</taxon>
        <taxon>Tremellales</taxon>
        <taxon>Naemateliaceae</taxon>
        <taxon>Naematelia</taxon>
    </lineage>
</organism>
<feature type="domain" description="Zn(2)-C6 fungal-type" evidence="2">
    <location>
        <begin position="37"/>
        <end position="70"/>
    </location>
</feature>
<feature type="compositionally biased region" description="Pro residues" evidence="1">
    <location>
        <begin position="80"/>
        <end position="92"/>
    </location>
</feature>
<dbReference type="InParanoid" id="A0A1Y2AHV4"/>
<dbReference type="Proteomes" id="UP000193986">
    <property type="component" value="Unassembled WGS sequence"/>
</dbReference>
<dbReference type="GO" id="GO:0008270">
    <property type="term" value="F:zinc ion binding"/>
    <property type="evidence" value="ECO:0007669"/>
    <property type="project" value="InterPro"/>
</dbReference>
<keyword evidence="4" id="KW-1185">Reference proteome</keyword>
<dbReference type="Pfam" id="PF00172">
    <property type="entry name" value="Zn_clus"/>
    <property type="match status" value="1"/>
</dbReference>
<dbReference type="SMART" id="SM00066">
    <property type="entry name" value="GAL4"/>
    <property type="match status" value="1"/>
</dbReference>
<evidence type="ECO:0000313" key="3">
    <source>
        <dbReference type="EMBL" id="ORY22183.1"/>
    </source>
</evidence>